<dbReference type="GO" id="GO:0007264">
    <property type="term" value="P:small GTPase-mediated signal transduction"/>
    <property type="evidence" value="ECO:0007669"/>
    <property type="project" value="UniProtKB-UniRule"/>
</dbReference>
<dbReference type="GO" id="GO:0005968">
    <property type="term" value="C:Rab-protein geranylgeranyltransferase complex"/>
    <property type="evidence" value="ECO:0007669"/>
    <property type="project" value="UniProtKB-UniRule"/>
</dbReference>
<dbReference type="EnsemblMetazoa" id="AALB007570-RA">
    <property type="protein sequence ID" value="AALB007570-PA"/>
    <property type="gene ID" value="AALB007570"/>
</dbReference>
<keyword evidence="3 5" id="KW-0343">GTPase activation</keyword>
<dbReference type="InterPro" id="IPR036188">
    <property type="entry name" value="FAD/NAD-bd_sf"/>
</dbReference>
<comment type="similarity">
    <text evidence="2 5">Belongs to the Rab GDI family.</text>
</comment>
<reference evidence="7" key="2">
    <citation type="submission" date="2022-08" db="UniProtKB">
        <authorList>
            <consortium name="EnsemblMetazoa"/>
        </authorList>
    </citation>
    <scope>IDENTIFICATION</scope>
    <source>
        <strain evidence="7">STECLA/ALBI9_A</strain>
    </source>
</reference>
<dbReference type="Proteomes" id="UP000069272">
    <property type="component" value="Chromosome 3R"/>
</dbReference>
<dbReference type="FunFam" id="1.10.405.10:FF:000003">
    <property type="entry name" value="Rab proteins geranylgeranyltransferase component A"/>
    <property type="match status" value="1"/>
</dbReference>
<evidence type="ECO:0000313" key="7">
    <source>
        <dbReference type="EnsemblMetazoa" id="AALB007570-PA"/>
    </source>
</evidence>
<dbReference type="Pfam" id="PF00996">
    <property type="entry name" value="GDI"/>
    <property type="match status" value="2"/>
</dbReference>
<dbReference type="GO" id="GO:0005092">
    <property type="term" value="F:GDP-dissociation inhibitor activity"/>
    <property type="evidence" value="ECO:0007669"/>
    <property type="project" value="InterPro"/>
</dbReference>
<comment type="function">
    <text evidence="5">Substrate-binding subunit (component A) of the Rab geranylgeranyltransferase (GGTase) complex. Binds unprenylated Rab proteins and presents the substrate peptide to the catalytic component B. The component A is thought to be regenerated by transferring its prenylated Rab back to the donor membrane.</text>
</comment>
<reference evidence="7 8" key="1">
    <citation type="journal article" date="2017" name="G3 (Bethesda)">
        <title>The Physical Genome Mapping of Anopheles albimanus Corrected Scaffold Misassemblies and Identified Interarm Rearrangements in Genus Anopheles.</title>
        <authorList>
            <person name="Artemov G.N."/>
            <person name="Peery A.N."/>
            <person name="Jiang X."/>
            <person name="Tu Z."/>
            <person name="Stegniy V.N."/>
            <person name="Sharakhova M.V."/>
            <person name="Sharakhov I.V."/>
        </authorList>
    </citation>
    <scope>NUCLEOTIDE SEQUENCE [LARGE SCALE GENOMIC DNA]</scope>
    <source>
        <strain evidence="7 8">ALBI9_A</strain>
    </source>
</reference>
<dbReference type="PRINTS" id="PR00891">
    <property type="entry name" value="RABGDIREP"/>
</dbReference>
<evidence type="ECO:0000256" key="4">
    <source>
        <dbReference type="ARBA" id="ARBA00022490"/>
    </source>
</evidence>
<dbReference type="VEuPathDB" id="VectorBase:AALB20_026151"/>
<dbReference type="GO" id="GO:0006886">
    <property type="term" value="P:intracellular protein transport"/>
    <property type="evidence" value="ECO:0007669"/>
    <property type="project" value="InterPro"/>
</dbReference>
<dbReference type="PANTHER" id="PTHR11787">
    <property type="entry name" value="RAB GDP-DISSOCIATION INHIBITOR"/>
    <property type="match status" value="1"/>
</dbReference>
<dbReference type="STRING" id="7167.A0A182FM11"/>
<dbReference type="PIRSF" id="PIRSF016550">
    <property type="entry name" value="Rab_ger_ger_transf_A_euk"/>
    <property type="match status" value="1"/>
</dbReference>
<evidence type="ECO:0000256" key="1">
    <source>
        <dbReference type="ARBA" id="ARBA00004496"/>
    </source>
</evidence>
<dbReference type="SUPFAM" id="SSF51905">
    <property type="entry name" value="FAD/NAD(P)-binding domain"/>
    <property type="match status" value="1"/>
</dbReference>
<evidence type="ECO:0000256" key="5">
    <source>
        <dbReference type="PIRNR" id="PIRNR016550"/>
    </source>
</evidence>
<dbReference type="Gene3D" id="3.30.519.10">
    <property type="entry name" value="Guanine Nucleotide Dissociation Inhibitor, domain 2"/>
    <property type="match status" value="1"/>
</dbReference>
<feature type="compositionally biased region" description="Basic and acidic residues" evidence="6">
    <location>
        <begin position="584"/>
        <end position="600"/>
    </location>
</feature>
<dbReference type="InterPro" id="IPR001738">
    <property type="entry name" value="Rab_escort"/>
</dbReference>
<keyword evidence="4 5" id="KW-0963">Cytoplasm</keyword>
<evidence type="ECO:0000256" key="3">
    <source>
        <dbReference type="ARBA" id="ARBA00022468"/>
    </source>
</evidence>
<accession>A0A182FM11</accession>
<feature type="region of interest" description="Disordered" evidence="6">
    <location>
        <begin position="548"/>
        <end position="600"/>
    </location>
</feature>
<dbReference type="Gene3D" id="3.50.50.60">
    <property type="entry name" value="FAD/NAD(P)-binding domain"/>
    <property type="match status" value="1"/>
</dbReference>
<protein>
    <recommendedName>
        <fullName evidence="5">Rab proteins geranylgeranyltransferase component A</fullName>
    </recommendedName>
</protein>
<keyword evidence="8" id="KW-1185">Reference proteome</keyword>
<dbReference type="GO" id="GO:0016192">
    <property type="term" value="P:vesicle-mediated transport"/>
    <property type="evidence" value="ECO:0007669"/>
    <property type="project" value="TreeGrafter"/>
</dbReference>
<dbReference type="GO" id="GO:0005829">
    <property type="term" value="C:cytosol"/>
    <property type="evidence" value="ECO:0007669"/>
    <property type="project" value="TreeGrafter"/>
</dbReference>
<name>A0A182FM11_ANOAL</name>
<dbReference type="VEuPathDB" id="VectorBase:AALB007570"/>
<evidence type="ECO:0000256" key="2">
    <source>
        <dbReference type="ARBA" id="ARBA00005593"/>
    </source>
</evidence>
<organism evidence="7 8">
    <name type="scientific">Anopheles albimanus</name>
    <name type="common">New world malaria mosquito</name>
    <dbReference type="NCBI Taxonomy" id="7167"/>
    <lineage>
        <taxon>Eukaryota</taxon>
        <taxon>Metazoa</taxon>
        <taxon>Ecdysozoa</taxon>
        <taxon>Arthropoda</taxon>
        <taxon>Hexapoda</taxon>
        <taxon>Insecta</taxon>
        <taxon>Pterygota</taxon>
        <taxon>Neoptera</taxon>
        <taxon>Endopterygota</taxon>
        <taxon>Diptera</taxon>
        <taxon>Nematocera</taxon>
        <taxon>Culicoidea</taxon>
        <taxon>Culicidae</taxon>
        <taxon>Anophelinae</taxon>
        <taxon>Anopheles</taxon>
    </lineage>
</organism>
<dbReference type="InterPro" id="IPR018203">
    <property type="entry name" value="GDP_dissociation_inhibitor"/>
</dbReference>
<sequence length="600" mass="66067">MEEELPTEFDLIVIGTGLTESIVAAAASRIGKTVLHLDTNDYYGAFWASFNFESFRKYLNVGSREQSSGSKEVVGEPTFLPLRSHPTAVRNSFECWYNFDQHGDVDGWNRERIEQEFRRFNIDLAPKLLYARGSLVELLISSNICRYAEFRALDRVATVWEGRIMTVPCSRSDVFTSKEVNVVEKRLLMKFLQSCAAFEEGSESDSVDLEGVTFLEHLRSQKLTPNLIHYVLYAIAMANERTPCREGLMGVKKFLMSLGHYGNSPFLFPVYGCGEIPQCFCRLCAVFGGIYCLKNPIEGIHLQVSDEGRRYDSIKCGKQSIRSKDMVVGHGYLGREAFVAVDASKQPPSRKSDTICGKLARAVILTNVPFGGASQNPGGGGVAILKLPPVEGHLEGATILQMAHSSGTCPKDIYLIHITAVAVSENPEADLKPYVSQILSKTYPQTTDDATNVEREADVGTTESDSVKPENTTSTILYEAYFNIPTCDACGTDGAVSLPTGIHMTCGPFHELDYDLSIQQAKRVFSDIYPDEEFLPRAPDPEEIIIGEEEPVPDSAAAAADDGAPVDNASECRDTESDSGVAQEAREETIDKAEECTEQK</sequence>
<feature type="compositionally biased region" description="Low complexity" evidence="6">
    <location>
        <begin position="554"/>
        <end position="569"/>
    </location>
</feature>
<dbReference type="GO" id="GO:0005634">
    <property type="term" value="C:nucleus"/>
    <property type="evidence" value="ECO:0007669"/>
    <property type="project" value="TreeGrafter"/>
</dbReference>
<evidence type="ECO:0000256" key="6">
    <source>
        <dbReference type="SAM" id="MobiDB-lite"/>
    </source>
</evidence>
<evidence type="ECO:0000313" key="8">
    <source>
        <dbReference type="Proteomes" id="UP000069272"/>
    </source>
</evidence>
<dbReference type="GO" id="GO:0005096">
    <property type="term" value="F:GTPase activator activity"/>
    <property type="evidence" value="ECO:0007669"/>
    <property type="project" value="UniProtKB-UniRule"/>
</dbReference>
<dbReference type="Gene3D" id="1.10.405.10">
    <property type="entry name" value="Guanine Nucleotide Dissociation Inhibitor, domain 1"/>
    <property type="match status" value="1"/>
</dbReference>
<dbReference type="AlphaFoldDB" id="A0A182FM11"/>
<dbReference type="PANTHER" id="PTHR11787:SF4">
    <property type="entry name" value="CHM, RAB ESCORT PROTEIN 1"/>
    <property type="match status" value="1"/>
</dbReference>
<proteinExistence type="inferred from homology"/>
<comment type="subcellular location">
    <subcellularLocation>
        <location evidence="1 5">Cytoplasm</location>
    </subcellularLocation>
</comment>